<evidence type="ECO:0000313" key="3">
    <source>
        <dbReference type="Proteomes" id="UP000654670"/>
    </source>
</evidence>
<organism evidence="2 3">
    <name type="scientific">Sporolactobacillus putidus</name>
    <dbReference type="NCBI Taxonomy" id="492735"/>
    <lineage>
        <taxon>Bacteria</taxon>
        <taxon>Bacillati</taxon>
        <taxon>Bacillota</taxon>
        <taxon>Bacilli</taxon>
        <taxon>Bacillales</taxon>
        <taxon>Sporolactobacillaceae</taxon>
        <taxon>Sporolactobacillus</taxon>
    </lineage>
</organism>
<keyword evidence="1" id="KW-0812">Transmembrane</keyword>
<reference evidence="2" key="2">
    <citation type="submission" date="2020-09" db="EMBL/GenBank/DDBJ databases">
        <authorList>
            <person name="Sun Q."/>
            <person name="Ohkuma M."/>
        </authorList>
    </citation>
    <scope>NUCLEOTIDE SEQUENCE</scope>
    <source>
        <strain evidence="2">JCM 15325</strain>
    </source>
</reference>
<dbReference type="Proteomes" id="UP000654670">
    <property type="component" value="Unassembled WGS sequence"/>
</dbReference>
<proteinExistence type="predicted"/>
<name>A0A917S7C8_9BACL</name>
<protein>
    <submittedName>
        <fullName evidence="2">Uncharacterized protein</fullName>
    </submittedName>
</protein>
<accession>A0A917S7C8</accession>
<keyword evidence="1" id="KW-1133">Transmembrane helix</keyword>
<keyword evidence="3" id="KW-1185">Reference proteome</keyword>
<evidence type="ECO:0000313" key="2">
    <source>
        <dbReference type="EMBL" id="GGL61982.1"/>
    </source>
</evidence>
<sequence>MASGLANMARTLGSIVGVALIVAVLTGSIQGSLDQLKHDTMKKVDYDTVLLPSIKGAIKSKIGTIKTNASTAGSVSSNTSLLRSEMNRKITSARDEGLVQLNREINRQAALKWAAIDQTFKLQRQALQRLPDSPKRSTLLTQLNAKEQEAAQAFIQQKTAMKQLAVNSLNTKLSQQRRELLHLIDWVQDQTNKNTEHAFSAAFNTVAGITFTVLLFCPFLKRWRSEKTVESANSDKVI</sequence>
<feature type="transmembrane region" description="Helical" evidence="1">
    <location>
        <begin position="12"/>
        <end position="33"/>
    </location>
</feature>
<comment type="caution">
    <text evidence="2">The sequence shown here is derived from an EMBL/GenBank/DDBJ whole genome shotgun (WGS) entry which is preliminary data.</text>
</comment>
<dbReference type="AlphaFoldDB" id="A0A917S7C8"/>
<keyword evidence="1" id="KW-0472">Membrane</keyword>
<dbReference type="EMBL" id="BMOK01000014">
    <property type="protein sequence ID" value="GGL61982.1"/>
    <property type="molecule type" value="Genomic_DNA"/>
</dbReference>
<reference evidence="2" key="1">
    <citation type="journal article" date="2014" name="Int. J. Syst. Evol. Microbiol.">
        <title>Complete genome sequence of Corynebacterium casei LMG S-19264T (=DSM 44701T), isolated from a smear-ripened cheese.</title>
        <authorList>
            <consortium name="US DOE Joint Genome Institute (JGI-PGF)"/>
            <person name="Walter F."/>
            <person name="Albersmeier A."/>
            <person name="Kalinowski J."/>
            <person name="Ruckert C."/>
        </authorList>
    </citation>
    <scope>NUCLEOTIDE SEQUENCE</scope>
    <source>
        <strain evidence="2">JCM 15325</strain>
    </source>
</reference>
<evidence type="ECO:0000256" key="1">
    <source>
        <dbReference type="SAM" id="Phobius"/>
    </source>
</evidence>
<feature type="transmembrane region" description="Helical" evidence="1">
    <location>
        <begin position="198"/>
        <end position="220"/>
    </location>
</feature>
<gene>
    <name evidence="2" type="ORF">GCM10007968_27460</name>
</gene>